<dbReference type="InterPro" id="IPR010989">
    <property type="entry name" value="SNARE"/>
</dbReference>
<evidence type="ECO:0000256" key="6">
    <source>
        <dbReference type="ARBA" id="ARBA00022989"/>
    </source>
</evidence>
<evidence type="ECO:0000256" key="10">
    <source>
        <dbReference type="SAM" id="Phobius"/>
    </source>
</evidence>
<name>A0A420HTD2_9PEZI</name>
<dbReference type="InterPro" id="IPR045242">
    <property type="entry name" value="Syntaxin"/>
</dbReference>
<dbReference type="GO" id="GO:0031201">
    <property type="term" value="C:SNARE complex"/>
    <property type="evidence" value="ECO:0007669"/>
    <property type="project" value="TreeGrafter"/>
</dbReference>
<comment type="caution">
    <text evidence="12">The sequence shown here is derived from an EMBL/GenBank/DDBJ whole genome shotgun (WGS) entry which is preliminary data.</text>
</comment>
<comment type="similarity">
    <text evidence="2">Belongs to the syntaxin family.</text>
</comment>
<evidence type="ECO:0000256" key="4">
    <source>
        <dbReference type="ARBA" id="ARBA00022692"/>
    </source>
</evidence>
<evidence type="ECO:0000256" key="1">
    <source>
        <dbReference type="ARBA" id="ARBA00004409"/>
    </source>
</evidence>
<evidence type="ECO:0000259" key="11">
    <source>
        <dbReference type="PROSITE" id="PS50192"/>
    </source>
</evidence>
<reference evidence="12 13" key="1">
    <citation type="journal article" date="2018" name="BMC Genomics">
        <title>Comparative genome analyses reveal sequence features reflecting distinct modes of host-adaptation between dicot and monocot powdery mildew.</title>
        <authorList>
            <person name="Wu Y."/>
            <person name="Ma X."/>
            <person name="Pan Z."/>
            <person name="Kale S.D."/>
            <person name="Song Y."/>
            <person name="King H."/>
            <person name="Zhang Q."/>
            <person name="Presley C."/>
            <person name="Deng X."/>
            <person name="Wei C.I."/>
            <person name="Xiao S."/>
        </authorList>
    </citation>
    <scope>NUCLEOTIDE SEQUENCE [LARGE SCALE GENOMIC DNA]</scope>
    <source>
        <strain evidence="12">UMSG2</strain>
    </source>
</reference>
<dbReference type="GO" id="GO:0006906">
    <property type="term" value="P:vesicle fusion"/>
    <property type="evidence" value="ECO:0007669"/>
    <property type="project" value="TreeGrafter"/>
</dbReference>
<evidence type="ECO:0000256" key="9">
    <source>
        <dbReference type="ARBA" id="ARBA00023136"/>
    </source>
</evidence>
<dbReference type="PROSITE" id="PS00914">
    <property type="entry name" value="SYNTAXIN"/>
    <property type="match status" value="1"/>
</dbReference>
<dbReference type="GO" id="GO:0048278">
    <property type="term" value="P:vesicle docking"/>
    <property type="evidence" value="ECO:0007669"/>
    <property type="project" value="TreeGrafter"/>
</dbReference>
<evidence type="ECO:0000256" key="2">
    <source>
        <dbReference type="ARBA" id="ARBA00009063"/>
    </source>
</evidence>
<dbReference type="SUPFAM" id="SSF47661">
    <property type="entry name" value="t-snare proteins"/>
    <property type="match status" value="1"/>
</dbReference>
<dbReference type="GO" id="GO:0000149">
    <property type="term" value="F:SNARE binding"/>
    <property type="evidence" value="ECO:0007669"/>
    <property type="project" value="TreeGrafter"/>
</dbReference>
<keyword evidence="13" id="KW-1185">Reference proteome</keyword>
<dbReference type="PROSITE" id="PS50192">
    <property type="entry name" value="T_SNARE"/>
    <property type="match status" value="1"/>
</dbReference>
<dbReference type="CDD" id="cd15845">
    <property type="entry name" value="SNARE_syntaxin16"/>
    <property type="match status" value="1"/>
</dbReference>
<dbReference type="SMART" id="SM00397">
    <property type="entry name" value="t_SNARE"/>
    <property type="match status" value="1"/>
</dbReference>
<evidence type="ECO:0000256" key="7">
    <source>
        <dbReference type="ARBA" id="ARBA00023034"/>
    </source>
</evidence>
<dbReference type="Proteomes" id="UP000286134">
    <property type="component" value="Unassembled WGS sequence"/>
</dbReference>
<dbReference type="STRING" id="212602.A0A420HTD2"/>
<accession>A0A420HTD2</accession>
<comment type="subcellular location">
    <subcellularLocation>
        <location evidence="1">Golgi apparatus membrane</location>
        <topology evidence="1">Single-pass type IV membrane protein</topology>
    </subcellularLocation>
</comment>
<keyword evidence="7" id="KW-0333">Golgi apparatus</keyword>
<evidence type="ECO:0000313" key="13">
    <source>
        <dbReference type="Proteomes" id="UP000286134"/>
    </source>
</evidence>
<keyword evidence="8" id="KW-0175">Coiled coil</keyword>
<dbReference type="InterPro" id="IPR006012">
    <property type="entry name" value="Syntaxin/epimorphin_CS"/>
</dbReference>
<keyword evidence="9 10" id="KW-0472">Membrane</keyword>
<keyword evidence="3" id="KW-0813">Transport</keyword>
<dbReference type="Gene3D" id="1.20.58.70">
    <property type="match status" value="1"/>
</dbReference>
<dbReference type="EMBL" id="MCFK01004865">
    <property type="protein sequence ID" value="RKF60692.1"/>
    <property type="molecule type" value="Genomic_DNA"/>
</dbReference>
<feature type="transmembrane region" description="Helical" evidence="10">
    <location>
        <begin position="302"/>
        <end position="319"/>
    </location>
</feature>
<keyword evidence="6 10" id="KW-1133">Transmembrane helix</keyword>
<keyword evidence="5" id="KW-0653">Protein transport</keyword>
<dbReference type="Pfam" id="PF05739">
    <property type="entry name" value="SNARE"/>
    <property type="match status" value="1"/>
</dbReference>
<dbReference type="PANTHER" id="PTHR19957:SF83">
    <property type="entry name" value="SYNTAXIN-16"/>
    <property type="match status" value="1"/>
</dbReference>
<dbReference type="FunFam" id="1.20.58.70:FF:000021">
    <property type="entry name" value="SNARE complex subunit (Tlg2)"/>
    <property type="match status" value="1"/>
</dbReference>
<sequence length="333" mass="37613">MWRDRTNLYISYRQSCAYHPIKKPEVSSPSYGFNSSISSERQGLISTGAYDDGETLIEMDLLPPRWVDISDQVTEILKDVAFTAQKLDRLHQQHVLPGFNDDEVKKKEEIEIENLTQGITKSFHECQRAIQNIEILVRESKAQGGISKGEETMAKNIQTSLAGKVQEASAAFRKKQSAYLKKLRGASGMNAPIDGTLINTFSDRSVQETDADKSYSQLTLQKTSDSSDAVISQREREIADIAQGIIELADIFQELQTMIIDQGTMLDRIDYNVERMSTNVKAADKELNVASSYQKKGARRRAIFLLILLVIGMFILLMLKRKNRTRNNENNPL</sequence>
<dbReference type="PANTHER" id="PTHR19957">
    <property type="entry name" value="SYNTAXIN"/>
    <property type="match status" value="1"/>
</dbReference>
<protein>
    <submittedName>
        <fullName evidence="12">t-SNARE affecting a late Golgi compartment protein 2</fullName>
    </submittedName>
</protein>
<proteinExistence type="inferred from homology"/>
<dbReference type="OrthoDB" id="10251371at2759"/>
<feature type="domain" description="T-SNARE coiled-coil homology" evidence="11">
    <location>
        <begin position="228"/>
        <end position="290"/>
    </location>
</feature>
<dbReference type="AlphaFoldDB" id="A0A420HTD2"/>
<gene>
    <name evidence="12" type="ORF">OnM2_048013</name>
</gene>
<keyword evidence="4 10" id="KW-0812">Transmembrane</keyword>
<evidence type="ECO:0000256" key="5">
    <source>
        <dbReference type="ARBA" id="ARBA00022927"/>
    </source>
</evidence>
<dbReference type="GO" id="GO:0005484">
    <property type="term" value="F:SNAP receptor activity"/>
    <property type="evidence" value="ECO:0007669"/>
    <property type="project" value="InterPro"/>
</dbReference>
<dbReference type="GO" id="GO:0006886">
    <property type="term" value="P:intracellular protein transport"/>
    <property type="evidence" value="ECO:0007669"/>
    <property type="project" value="InterPro"/>
</dbReference>
<organism evidence="12 13">
    <name type="scientific">Erysiphe neolycopersici</name>
    <dbReference type="NCBI Taxonomy" id="212602"/>
    <lineage>
        <taxon>Eukaryota</taxon>
        <taxon>Fungi</taxon>
        <taxon>Dikarya</taxon>
        <taxon>Ascomycota</taxon>
        <taxon>Pezizomycotina</taxon>
        <taxon>Leotiomycetes</taxon>
        <taxon>Erysiphales</taxon>
        <taxon>Erysiphaceae</taxon>
        <taxon>Erysiphe</taxon>
    </lineage>
</organism>
<evidence type="ECO:0000313" key="12">
    <source>
        <dbReference type="EMBL" id="RKF60692.1"/>
    </source>
</evidence>
<evidence type="ECO:0000256" key="3">
    <source>
        <dbReference type="ARBA" id="ARBA00022448"/>
    </source>
</evidence>
<dbReference type="GO" id="GO:0000139">
    <property type="term" value="C:Golgi membrane"/>
    <property type="evidence" value="ECO:0007669"/>
    <property type="project" value="UniProtKB-SubCell"/>
</dbReference>
<dbReference type="InterPro" id="IPR000727">
    <property type="entry name" value="T_SNARE_dom"/>
</dbReference>
<evidence type="ECO:0000256" key="8">
    <source>
        <dbReference type="ARBA" id="ARBA00023054"/>
    </source>
</evidence>